<dbReference type="PROSITE" id="PS51257">
    <property type="entry name" value="PROKAR_LIPOPROTEIN"/>
    <property type="match status" value="1"/>
</dbReference>
<accession>A0ABS9BH27</accession>
<protein>
    <recommendedName>
        <fullName evidence="4">Lipoprotein</fullName>
    </recommendedName>
</protein>
<keyword evidence="3" id="KW-1185">Reference proteome</keyword>
<dbReference type="EMBL" id="JAKEVY010000002">
    <property type="protein sequence ID" value="MCF1714871.1"/>
    <property type="molecule type" value="Genomic_DNA"/>
</dbReference>
<proteinExistence type="predicted"/>
<dbReference type="SUPFAM" id="SSF47162">
    <property type="entry name" value="Apolipoprotein"/>
    <property type="match status" value="1"/>
</dbReference>
<sequence>MKSRQYLIMIGIAASSLVACENNSAKDEQLADDIDNYVDSVTTNVSNYTKETWDDISATYAAKKAELKAEGRELSAEVKEELDEAEQKFASLRTKFESNIKAIESKQAMRDELFGAGKVGNDLSFAWVTAANAKEVYVNFVNTVERNKDRYTREDWDEIKVLYEALDNRKNEIEKDLAGADNREIAKQKVRFVGIKAVNRLTAKVDENTDSKK</sequence>
<reference evidence="2 3" key="1">
    <citation type="submission" date="2022-01" db="EMBL/GenBank/DDBJ databases">
        <title>Flavihumibacter sp. nov., isolated from sediment of a river.</title>
        <authorList>
            <person name="Liu H."/>
        </authorList>
    </citation>
    <scope>NUCLEOTIDE SEQUENCE [LARGE SCALE GENOMIC DNA]</scope>
    <source>
        <strain evidence="2 3">RY-1</strain>
    </source>
</reference>
<dbReference type="Proteomes" id="UP001200145">
    <property type="component" value="Unassembled WGS sequence"/>
</dbReference>
<evidence type="ECO:0000313" key="3">
    <source>
        <dbReference type="Proteomes" id="UP001200145"/>
    </source>
</evidence>
<evidence type="ECO:0000256" key="1">
    <source>
        <dbReference type="SAM" id="Coils"/>
    </source>
</evidence>
<keyword evidence="1" id="KW-0175">Coiled coil</keyword>
<comment type="caution">
    <text evidence="2">The sequence shown here is derived from an EMBL/GenBank/DDBJ whole genome shotgun (WGS) entry which is preliminary data.</text>
</comment>
<feature type="coiled-coil region" evidence="1">
    <location>
        <begin position="64"/>
        <end position="95"/>
    </location>
</feature>
<dbReference type="RefSeq" id="WP_234865823.1">
    <property type="nucleotide sequence ID" value="NZ_JAKEVY010000002.1"/>
</dbReference>
<organism evidence="2 3">
    <name type="scientific">Flavihumibacter fluminis</name>
    <dbReference type="NCBI Taxonomy" id="2909236"/>
    <lineage>
        <taxon>Bacteria</taxon>
        <taxon>Pseudomonadati</taxon>
        <taxon>Bacteroidota</taxon>
        <taxon>Chitinophagia</taxon>
        <taxon>Chitinophagales</taxon>
        <taxon>Chitinophagaceae</taxon>
        <taxon>Flavihumibacter</taxon>
    </lineage>
</organism>
<name>A0ABS9BH27_9BACT</name>
<evidence type="ECO:0000313" key="2">
    <source>
        <dbReference type="EMBL" id="MCF1714871.1"/>
    </source>
</evidence>
<evidence type="ECO:0008006" key="4">
    <source>
        <dbReference type="Google" id="ProtNLM"/>
    </source>
</evidence>
<gene>
    <name evidence="2" type="ORF">L0U88_09555</name>
</gene>